<gene>
    <name evidence="3" type="ORF">FHP89_13955</name>
</gene>
<dbReference type="SUPFAM" id="SSF52799">
    <property type="entry name" value="(Phosphotyrosine protein) phosphatases II"/>
    <property type="match status" value="1"/>
</dbReference>
<dbReference type="Gene3D" id="3.90.190.10">
    <property type="entry name" value="Protein tyrosine phosphatase superfamily"/>
    <property type="match status" value="1"/>
</dbReference>
<dbReference type="Pfam" id="PF13350">
    <property type="entry name" value="Y_phosphatase3"/>
    <property type="match status" value="1"/>
</dbReference>
<proteinExistence type="inferred from homology"/>
<dbReference type="InterPro" id="IPR016130">
    <property type="entry name" value="Tyr_Pase_AS"/>
</dbReference>
<comment type="caution">
    <text evidence="3">The sequence shown here is derived from an EMBL/GenBank/DDBJ whole genome shotgun (WGS) entry which is preliminary data.</text>
</comment>
<evidence type="ECO:0000256" key="1">
    <source>
        <dbReference type="ARBA" id="ARBA00009580"/>
    </source>
</evidence>
<dbReference type="GO" id="GO:0004721">
    <property type="term" value="F:phosphoprotein phosphatase activity"/>
    <property type="evidence" value="ECO:0007669"/>
    <property type="project" value="InterPro"/>
</dbReference>
<dbReference type="EMBL" id="VMNI01000013">
    <property type="protein sequence ID" value="TVO75449.1"/>
    <property type="molecule type" value="Genomic_DNA"/>
</dbReference>
<evidence type="ECO:0000313" key="3">
    <source>
        <dbReference type="EMBL" id="TVO75449.1"/>
    </source>
</evidence>
<dbReference type="InterPro" id="IPR000387">
    <property type="entry name" value="Tyr_Pase_dom"/>
</dbReference>
<comment type="similarity">
    <text evidence="1">Belongs to the protein-tyrosine phosphatase family.</text>
</comment>
<dbReference type="PANTHER" id="PTHR31126">
    <property type="entry name" value="TYROSINE-PROTEIN PHOSPHATASE"/>
    <property type="match status" value="1"/>
</dbReference>
<protein>
    <submittedName>
        <fullName evidence="3">Tyrosine-protein phosphatase</fullName>
    </submittedName>
</protein>
<sequence length="249" mass="27404">MDNPSSPLEGASNFRDLGGLHTEDGQRIRHGVLFRSDSLADLTIEGLATLERLELKTICDLRDRSERLSHPNRLPANAVIHQPDIGFLPQGAHDLIAGLGRTTPAQTVHLALSNYYRRFPTEHASNFSGMFDALLAPGALPALIHCTSGKDRTGFAIALVLSALGVSRELIRADYLRSNMAPRNLAFMVPGGVPPSTLEALMKVRADYLEASFATIEAHWLSVDTFLEQAIGLDRQRRIRLRTQVLEPH</sequence>
<organism evidence="3 4">
    <name type="scientific">Denitromonas halophila</name>
    <dbReference type="NCBI Taxonomy" id="1629404"/>
    <lineage>
        <taxon>Bacteria</taxon>
        <taxon>Pseudomonadati</taxon>
        <taxon>Pseudomonadota</taxon>
        <taxon>Betaproteobacteria</taxon>
        <taxon>Rhodocyclales</taxon>
        <taxon>Zoogloeaceae</taxon>
        <taxon>Denitromonas</taxon>
    </lineage>
</organism>
<evidence type="ECO:0000313" key="4">
    <source>
        <dbReference type="Proteomes" id="UP000318349"/>
    </source>
</evidence>
<feature type="domain" description="Tyrosine specific protein phosphatases" evidence="2">
    <location>
        <begin position="125"/>
        <end position="161"/>
    </location>
</feature>
<dbReference type="PROSITE" id="PS50056">
    <property type="entry name" value="TYR_PHOSPHATASE_2"/>
    <property type="match status" value="1"/>
</dbReference>
<accession>A0A557SDG1</accession>
<dbReference type="PANTHER" id="PTHR31126:SF1">
    <property type="entry name" value="TYROSINE SPECIFIC PROTEIN PHOSPHATASES DOMAIN-CONTAINING PROTEIN"/>
    <property type="match status" value="1"/>
</dbReference>
<dbReference type="Proteomes" id="UP000318349">
    <property type="component" value="Unassembled WGS sequence"/>
</dbReference>
<dbReference type="InterPro" id="IPR029021">
    <property type="entry name" value="Prot-tyrosine_phosphatase-like"/>
</dbReference>
<dbReference type="AlphaFoldDB" id="A0A557SDG1"/>
<dbReference type="PROSITE" id="PS00383">
    <property type="entry name" value="TYR_PHOSPHATASE_1"/>
    <property type="match status" value="1"/>
</dbReference>
<name>A0A557SDG1_9RHOO</name>
<evidence type="ECO:0000259" key="2">
    <source>
        <dbReference type="PROSITE" id="PS50056"/>
    </source>
</evidence>
<dbReference type="InterPro" id="IPR026893">
    <property type="entry name" value="Tyr/Ser_Pase_IphP-type"/>
</dbReference>
<reference evidence="3 4" key="1">
    <citation type="submission" date="2019-07" db="EMBL/GenBank/DDBJ databases">
        <title>The pathways for chlorine oxyanion respiration interact through the shared metabolite chlorate.</title>
        <authorList>
            <person name="Barnum T.P."/>
            <person name="Cheng Y."/>
            <person name="Hill K.A."/>
            <person name="Lucas L.N."/>
            <person name="Carlson H.K."/>
            <person name="Coates J.D."/>
        </authorList>
    </citation>
    <scope>NUCLEOTIDE SEQUENCE [LARGE SCALE GENOMIC DNA]</scope>
    <source>
        <strain evidence="3 4">SFB-1</strain>
    </source>
</reference>